<sequence>MSRKSTLSLGKLDQRADEEFVPTNAEDSTTIKLLALEQILDRPGGDTRLLKQKHVDDLAESISFIGLITPLAVDSQNHLLAGAHRRAALQKIEEEDPNLYKELFPAGVPVKVFDFEASENSLEALQIEIEENSQRRNFTPTEIKKAAQRLEEAGYKSLKGRPRKGQKSLKRELAKVFGLSEDRIQRLLNDSVQKGRCTPTFSPGIAIVTLEKWSSQIDASGAEALVGVAKQITDLLEELRKLDPE</sequence>
<reference evidence="2 3" key="1">
    <citation type="submission" date="2020-10" db="EMBL/GenBank/DDBJ databases">
        <authorList>
            <person name="Castelo-Branco R."/>
            <person name="Eusebio N."/>
            <person name="Adriana R."/>
            <person name="Vieira A."/>
            <person name="Brugerolle De Fraissinette N."/>
            <person name="Rezende De Castro R."/>
            <person name="Schneider M.P."/>
            <person name="Vasconcelos V."/>
            <person name="Leao P.N."/>
        </authorList>
    </citation>
    <scope>NUCLEOTIDE SEQUENCE [LARGE SCALE GENOMIC DNA]</scope>
    <source>
        <strain evidence="2 3">LEGE 00031</strain>
    </source>
</reference>
<dbReference type="InterPro" id="IPR036086">
    <property type="entry name" value="ParB/Sulfiredoxin_sf"/>
</dbReference>
<comment type="caution">
    <text evidence="2">The sequence shown here is derived from an EMBL/GenBank/DDBJ whole genome shotgun (WGS) entry which is preliminary data.</text>
</comment>
<name>A0ABR9VUU8_9SYNC</name>
<dbReference type="RefSeq" id="WP_190599943.1">
    <property type="nucleotide sequence ID" value="NZ_JADEVV010000049.1"/>
</dbReference>
<gene>
    <name evidence="2" type="ORF">IQ217_14975</name>
</gene>
<dbReference type="EMBL" id="JADEVV010000049">
    <property type="protein sequence ID" value="MBE9255117.1"/>
    <property type="molecule type" value="Genomic_DNA"/>
</dbReference>
<protein>
    <submittedName>
        <fullName evidence="2">Plasmid partitioning protein</fullName>
    </submittedName>
</protein>
<dbReference type="SUPFAM" id="SSF110849">
    <property type="entry name" value="ParB/Sulfiredoxin"/>
    <property type="match status" value="1"/>
</dbReference>
<dbReference type="SMART" id="SM00470">
    <property type="entry name" value="ParB"/>
    <property type="match status" value="1"/>
</dbReference>
<accession>A0ABR9VUU8</accession>
<dbReference type="Gene3D" id="1.10.10.2830">
    <property type="match status" value="1"/>
</dbReference>
<feature type="domain" description="ParB-like N-terminal" evidence="1">
    <location>
        <begin position="32"/>
        <end position="133"/>
    </location>
</feature>
<organism evidence="2 3">
    <name type="scientific">Synechocystis salina LEGE 00031</name>
    <dbReference type="NCBI Taxonomy" id="1828736"/>
    <lineage>
        <taxon>Bacteria</taxon>
        <taxon>Bacillati</taxon>
        <taxon>Cyanobacteriota</taxon>
        <taxon>Cyanophyceae</taxon>
        <taxon>Synechococcales</taxon>
        <taxon>Merismopediaceae</taxon>
        <taxon>Synechocystis</taxon>
    </lineage>
</organism>
<proteinExistence type="predicted"/>
<dbReference type="PANTHER" id="PTHR33375">
    <property type="entry name" value="CHROMOSOME-PARTITIONING PROTEIN PARB-RELATED"/>
    <property type="match status" value="1"/>
</dbReference>
<dbReference type="Proteomes" id="UP000658720">
    <property type="component" value="Unassembled WGS sequence"/>
</dbReference>
<dbReference type="PANTHER" id="PTHR33375:SF1">
    <property type="entry name" value="CHROMOSOME-PARTITIONING PROTEIN PARB-RELATED"/>
    <property type="match status" value="1"/>
</dbReference>
<dbReference type="InterPro" id="IPR050336">
    <property type="entry name" value="Chromosome_partition/occlusion"/>
</dbReference>
<evidence type="ECO:0000313" key="2">
    <source>
        <dbReference type="EMBL" id="MBE9255117.1"/>
    </source>
</evidence>
<evidence type="ECO:0000313" key="3">
    <source>
        <dbReference type="Proteomes" id="UP000658720"/>
    </source>
</evidence>
<evidence type="ECO:0000259" key="1">
    <source>
        <dbReference type="SMART" id="SM00470"/>
    </source>
</evidence>
<keyword evidence="3" id="KW-1185">Reference proteome</keyword>
<dbReference type="Gene3D" id="3.90.1530.10">
    <property type="entry name" value="Conserved hypothetical protein from pyrococcus furiosus pfu- 392566-001, ParB domain"/>
    <property type="match status" value="1"/>
</dbReference>
<dbReference type="InterPro" id="IPR003115">
    <property type="entry name" value="ParB_N"/>
</dbReference>